<dbReference type="STRING" id="1561998.A0A1I7V1T8"/>
<dbReference type="InterPro" id="IPR000494">
    <property type="entry name" value="Rcpt_L-dom"/>
</dbReference>
<dbReference type="InterPro" id="IPR036941">
    <property type="entry name" value="Rcpt_L-dom_sf"/>
</dbReference>
<dbReference type="eggNOG" id="ENOG502TGJQ">
    <property type="taxonomic scope" value="Eukaryota"/>
</dbReference>
<reference evidence="4" key="1">
    <citation type="submission" date="2016-11" db="UniProtKB">
        <authorList>
            <consortium name="WormBaseParasite"/>
        </authorList>
    </citation>
    <scope>IDENTIFICATION</scope>
</reference>
<proteinExistence type="predicted"/>
<keyword evidence="1" id="KW-0732">Signal</keyword>
<accession>A0A1I7V1T8</accession>
<dbReference type="InterPro" id="IPR053079">
    <property type="entry name" value="SPS2_domain"/>
</dbReference>
<feature type="domain" description="Receptor L-domain" evidence="2">
    <location>
        <begin position="240"/>
        <end position="335"/>
    </location>
</feature>
<dbReference type="PANTHER" id="PTHR21662">
    <property type="entry name" value="RECEPTOR PROTEIN-TYROSINE KINASE"/>
    <property type="match status" value="1"/>
</dbReference>
<dbReference type="Pfam" id="PF01030">
    <property type="entry name" value="Recep_L_domain"/>
    <property type="match status" value="2"/>
</dbReference>
<evidence type="ECO:0000259" key="2">
    <source>
        <dbReference type="Pfam" id="PF01030"/>
    </source>
</evidence>
<dbReference type="Gene3D" id="3.80.20.20">
    <property type="entry name" value="Receptor L-domain"/>
    <property type="match status" value="2"/>
</dbReference>
<evidence type="ECO:0000313" key="4">
    <source>
        <dbReference type="WBParaSite" id="Csp11.Scaffold630.g21544.t1"/>
    </source>
</evidence>
<dbReference type="SUPFAM" id="SSF52058">
    <property type="entry name" value="L domain-like"/>
    <property type="match status" value="2"/>
</dbReference>
<dbReference type="Proteomes" id="UP000095282">
    <property type="component" value="Unplaced"/>
</dbReference>
<feature type="signal peptide" evidence="1">
    <location>
        <begin position="1"/>
        <end position="17"/>
    </location>
</feature>
<protein>
    <submittedName>
        <fullName evidence="4">Recep_L_domain domain-containing protein</fullName>
    </submittedName>
</protein>
<feature type="chain" id="PRO_5009309651" evidence="1">
    <location>
        <begin position="18"/>
        <end position="398"/>
    </location>
</feature>
<dbReference type="WBParaSite" id="Csp11.Scaffold630.g21544.t1">
    <property type="protein sequence ID" value="Csp11.Scaffold630.g21544.t1"/>
    <property type="gene ID" value="Csp11.Scaffold630.g21544"/>
</dbReference>
<evidence type="ECO:0000256" key="1">
    <source>
        <dbReference type="SAM" id="SignalP"/>
    </source>
</evidence>
<keyword evidence="3" id="KW-1185">Reference proteome</keyword>
<organism evidence="3 4">
    <name type="scientific">Caenorhabditis tropicalis</name>
    <dbReference type="NCBI Taxonomy" id="1561998"/>
    <lineage>
        <taxon>Eukaryota</taxon>
        <taxon>Metazoa</taxon>
        <taxon>Ecdysozoa</taxon>
        <taxon>Nematoda</taxon>
        <taxon>Chromadorea</taxon>
        <taxon>Rhabditida</taxon>
        <taxon>Rhabditina</taxon>
        <taxon>Rhabditomorpha</taxon>
        <taxon>Rhabditoidea</taxon>
        <taxon>Rhabditidae</taxon>
        <taxon>Peloderinae</taxon>
        <taxon>Caenorhabditis</taxon>
    </lineage>
</organism>
<evidence type="ECO:0000313" key="3">
    <source>
        <dbReference type="Proteomes" id="UP000095282"/>
    </source>
</evidence>
<feature type="domain" description="Receptor L-domain" evidence="2">
    <location>
        <begin position="59"/>
        <end position="148"/>
    </location>
</feature>
<sequence>MLRFLLFGCFLTIGLKCDNQTEPLIDDEYPEYNDPRCLSGCFFESNILQVSTMKIFPTNCSTVCAPYSLHISIETDLNEKQLTNILKNMKHLIGSLYVFRSKFTSAKFLANLETIDCYNIGTLTISLNPKMIEVGMTSLSNVSCRVDISANGLYRLNMPKMKLVQSPYANYSTLDLEFMSNSDDFCVTVEEMSNFMESREVVLDRFGRTTGKYCELSNTTNLPQKTCDIGKVSLENLDSGCVNLRGDLLIEEGDEEHVHKLETLETLFGNLHITKTNLTNTNFLGKLKNVMSITEDQPTILVDFNELLTNVSFPSLNRILSTVHVSIQFNNNSKELLQNPSFCYNILNSLNNQTTYRTRFDGKVCEDVEKSIVKDDKSKGSAFSNGLWVLMILTLVFV</sequence>
<dbReference type="PANTHER" id="PTHR21662:SF61">
    <property type="entry name" value="RECEPTOR L-DOMAIN DOMAIN-CONTAINING PROTEIN"/>
    <property type="match status" value="1"/>
</dbReference>
<dbReference type="AlphaFoldDB" id="A0A1I7V1T8"/>
<name>A0A1I7V1T8_9PELO</name>